<protein>
    <submittedName>
        <fullName evidence="1">Uncharacterized protein</fullName>
    </submittedName>
</protein>
<proteinExistence type="predicted"/>
<sequence>MGGERLLASDKHHARAHVGDHISGSKAHVTLLRVQTKVLFDDGLGRRHRYLDRLLQQRLHHLAHRLVQRRYDKALEAGLSVQQWHVRTNIYQVGVVGQRLDLDVAELVLGRLGHIAGRLALGGLRLGRRHHRLGRLALSLGQLLVHNLERAQQALHLHLLDFDVQIFAQHLDLELVIELEIGLVVQLDQHTDDRVEPRIGRLEHLALAGRLEHLGHERHHEQQLGRALLERLHNQRLEVDVFVQDGPIARQCYQTEPRAQVLEQRSVRKLLVVFVAAQQHFDIAERLRQNALVQRFLFERVDKLGVQNVKVGFNGDPFDDQIVGHPLPVLVLVQVLELFAFGLHVRQRQVVEYESDFVLDLFGRRRRLGMRVGLVGHQKSFDVGGVGNGGLGVGSARLRQSGRCLLAAQEFVLVDGQLGRRVIGRHGAARAVLDVVAQGPRYVPKVGALRQHLTKAVQIFEAAAAPVQHFEHEEKRFAGAVRLAHHLDEHFETIVEHGLVEYVALDHSAPHTRQNVELHLVQLVHVYVQVDQDVLESVGVKVLVLFFLRVLELGQQVDKVVHAQTGQASARLEQTLDAFVHFFLDFLGIEMVGLLSGHVELRRVQTRPDRVGARVVDVAVLVVKQRGDHVELVVVEAGRRLVH</sequence>
<evidence type="ECO:0000313" key="2">
    <source>
        <dbReference type="Proteomes" id="UP000276133"/>
    </source>
</evidence>
<dbReference type="EMBL" id="REGN01003128">
    <property type="protein sequence ID" value="RNA24403.1"/>
    <property type="molecule type" value="Genomic_DNA"/>
</dbReference>
<gene>
    <name evidence="1" type="ORF">BpHYR1_020999</name>
</gene>
<evidence type="ECO:0000313" key="1">
    <source>
        <dbReference type="EMBL" id="RNA24403.1"/>
    </source>
</evidence>
<organism evidence="1 2">
    <name type="scientific">Brachionus plicatilis</name>
    <name type="common">Marine rotifer</name>
    <name type="synonym">Brachionus muelleri</name>
    <dbReference type="NCBI Taxonomy" id="10195"/>
    <lineage>
        <taxon>Eukaryota</taxon>
        <taxon>Metazoa</taxon>
        <taxon>Spiralia</taxon>
        <taxon>Gnathifera</taxon>
        <taxon>Rotifera</taxon>
        <taxon>Eurotatoria</taxon>
        <taxon>Monogononta</taxon>
        <taxon>Pseudotrocha</taxon>
        <taxon>Ploima</taxon>
        <taxon>Brachionidae</taxon>
        <taxon>Brachionus</taxon>
    </lineage>
</organism>
<dbReference type="Proteomes" id="UP000276133">
    <property type="component" value="Unassembled WGS sequence"/>
</dbReference>
<keyword evidence="2" id="KW-1185">Reference proteome</keyword>
<name>A0A3M7RLE3_BRAPC</name>
<dbReference type="AlphaFoldDB" id="A0A3M7RLE3"/>
<comment type="caution">
    <text evidence="1">The sequence shown here is derived from an EMBL/GenBank/DDBJ whole genome shotgun (WGS) entry which is preliminary data.</text>
</comment>
<reference evidence="1 2" key="1">
    <citation type="journal article" date="2018" name="Sci. Rep.">
        <title>Genomic signatures of local adaptation to the degree of environmental predictability in rotifers.</title>
        <authorList>
            <person name="Franch-Gras L."/>
            <person name="Hahn C."/>
            <person name="Garcia-Roger E.M."/>
            <person name="Carmona M.J."/>
            <person name="Serra M."/>
            <person name="Gomez A."/>
        </authorList>
    </citation>
    <scope>NUCLEOTIDE SEQUENCE [LARGE SCALE GENOMIC DNA]</scope>
    <source>
        <strain evidence="1">HYR1</strain>
    </source>
</reference>
<accession>A0A3M7RLE3</accession>